<evidence type="ECO:0000313" key="1">
    <source>
        <dbReference type="EMBL" id="PHJ25219.1"/>
    </source>
</evidence>
<sequence>MRCHSRAPVVLRQSWTTGGTCCSWQQGRRNALLEDGVVRAACFLFPTLRALTAGVGDLRFVPAAFSLCELVPKTTQDGAAEACEGREGVGENWKPWWRYSGPRHLHGRRFRLGGALSYSKRERTCERG</sequence>
<comment type="caution">
    <text evidence="1">The sequence shown here is derived from an EMBL/GenBank/DDBJ whole genome shotgun (WGS) entry which is preliminary data.</text>
</comment>
<protein>
    <submittedName>
        <fullName evidence="1">Uncharacterized protein</fullName>
    </submittedName>
</protein>
<dbReference type="VEuPathDB" id="ToxoDB:CSUI_000929"/>
<gene>
    <name evidence="1" type="ORF">CSUI_000929</name>
</gene>
<dbReference type="EMBL" id="MIGC01000366">
    <property type="protein sequence ID" value="PHJ25219.1"/>
    <property type="molecule type" value="Genomic_DNA"/>
</dbReference>
<proteinExistence type="predicted"/>
<dbReference type="AlphaFoldDB" id="A0A2C6LC71"/>
<evidence type="ECO:0000313" key="2">
    <source>
        <dbReference type="Proteomes" id="UP000221165"/>
    </source>
</evidence>
<dbReference type="RefSeq" id="XP_067926891.1">
    <property type="nucleotide sequence ID" value="XM_068061136.1"/>
</dbReference>
<organism evidence="1 2">
    <name type="scientific">Cystoisospora suis</name>
    <dbReference type="NCBI Taxonomy" id="483139"/>
    <lineage>
        <taxon>Eukaryota</taxon>
        <taxon>Sar</taxon>
        <taxon>Alveolata</taxon>
        <taxon>Apicomplexa</taxon>
        <taxon>Conoidasida</taxon>
        <taxon>Coccidia</taxon>
        <taxon>Eucoccidiorida</taxon>
        <taxon>Eimeriorina</taxon>
        <taxon>Sarcocystidae</taxon>
        <taxon>Cystoisospora</taxon>
    </lineage>
</organism>
<keyword evidence="2" id="KW-1185">Reference proteome</keyword>
<dbReference type="GeneID" id="94424347"/>
<name>A0A2C6LC71_9APIC</name>
<dbReference type="Proteomes" id="UP000221165">
    <property type="component" value="Unassembled WGS sequence"/>
</dbReference>
<accession>A0A2C6LC71</accession>
<reference evidence="1 2" key="1">
    <citation type="journal article" date="2017" name="Int. J. Parasitol.">
        <title>The genome of the protozoan parasite Cystoisospora suis and a reverse vaccinology approach to identify vaccine candidates.</title>
        <authorList>
            <person name="Palmieri N."/>
            <person name="Shrestha A."/>
            <person name="Ruttkowski B."/>
            <person name="Beck T."/>
            <person name="Vogl C."/>
            <person name="Tomley F."/>
            <person name="Blake D.P."/>
            <person name="Joachim A."/>
        </authorList>
    </citation>
    <scope>NUCLEOTIDE SEQUENCE [LARGE SCALE GENOMIC DNA]</scope>
    <source>
        <strain evidence="1 2">Wien I</strain>
    </source>
</reference>